<organism evidence="2 3">
    <name type="scientific">Nitrosotalea devaniterrae</name>
    <dbReference type="NCBI Taxonomy" id="1078905"/>
    <lineage>
        <taxon>Archaea</taxon>
        <taxon>Nitrososphaerota</taxon>
        <taxon>Nitrososphaeria</taxon>
        <taxon>Nitrosotaleales</taxon>
        <taxon>Nitrosotaleaceae</taxon>
        <taxon>Nitrosotalea</taxon>
    </lineage>
</organism>
<proteinExistence type="predicted"/>
<keyword evidence="1" id="KW-1133">Transmembrane helix</keyword>
<evidence type="ECO:0000313" key="3">
    <source>
        <dbReference type="Proteomes" id="UP000196239"/>
    </source>
</evidence>
<keyword evidence="3" id="KW-1185">Reference proteome</keyword>
<dbReference type="AlphaFoldDB" id="A0A128A0Z8"/>
<keyword evidence="1" id="KW-0812">Transmembrane</keyword>
<evidence type="ECO:0000256" key="1">
    <source>
        <dbReference type="SAM" id="Phobius"/>
    </source>
</evidence>
<dbReference type="KEGG" id="ndv:NDEV_0243"/>
<sequence length="328" mass="35427">MKPLILALLVIVVASSFLTQAFALELSTDRDVYSKGQPLLVYGQALPNEPLIIRLFAPDGTIAQFNQINADDTGAFSHILIRWPNATNTYSFGTYSVEAIATKEQGISKTIDVKFLANSSLVQVPQQPIVLVSVFAPQNAAINQTFRVFIQVTSDGLLVAGNPSIVLGSSHVHMPDGSVISLTDSLKTLHQGLFYVDFTPTQEGTYIFHITATSKGTVANGSVATLVLKQNIEGISNQILQLNTVLDSTSKELDKLKSEIQGFGNVLNSSQQSITQANQNLNKSVTKMSDSVTNIDQASTQLNSLFLPVVALIAIIIALQITILARRR</sequence>
<dbReference type="Proteomes" id="UP000196239">
    <property type="component" value="Chromosome 1"/>
</dbReference>
<protein>
    <submittedName>
        <fullName evidence="2">Uncharacterized protein</fullName>
    </submittedName>
</protein>
<reference evidence="3" key="1">
    <citation type="submission" date="2015-10" db="EMBL/GenBank/DDBJ databases">
        <authorList>
            <person name="Lehtovirta-Morley L.E."/>
            <person name="Vieille C."/>
        </authorList>
    </citation>
    <scope>NUCLEOTIDE SEQUENCE [LARGE SCALE GENOMIC DNA]</scope>
</reference>
<accession>A0A128A0Z8</accession>
<dbReference type="EMBL" id="LN890280">
    <property type="protein sequence ID" value="CUR51008.1"/>
    <property type="molecule type" value="Genomic_DNA"/>
</dbReference>
<feature type="transmembrane region" description="Helical" evidence="1">
    <location>
        <begin position="305"/>
        <end position="325"/>
    </location>
</feature>
<gene>
    <name evidence="2" type="ORF">NDEV_0243</name>
</gene>
<evidence type="ECO:0000313" key="2">
    <source>
        <dbReference type="EMBL" id="CUR51008.1"/>
    </source>
</evidence>
<keyword evidence="1" id="KW-0472">Membrane</keyword>
<name>A0A128A0Z8_9ARCH</name>